<sequence length="249" mass="27268">MEKETQKVKLTGRRRLYLMRHGHVDYFAPGLTDFRTVPLTETGRAQAEAAGEALADIAFERVFTSGLPRTRETAELVLGANRQSVPDMVDRPDFEELRGGKVVVPTREELAARLAFSFDDATGEGASFLPGGELFADAYARIRRGIEELIAQYAWKSALLVAHDGTNRILLGHACGAGLAGIPHFEQDLACVNVLDFDVVQDEEGSLKIIRMVIKAVNLTAYDVVKAGLPKTSLEHLFDIDFGGARPVE</sequence>
<dbReference type="InterPro" id="IPR050275">
    <property type="entry name" value="PGM_Phosphatase"/>
</dbReference>
<dbReference type="AlphaFoldDB" id="A0A371R7Z8"/>
<dbReference type="OrthoDB" id="9781415at2"/>
<organism evidence="2 3">
    <name type="scientific">Parvularcula marina</name>
    <dbReference type="NCBI Taxonomy" id="2292771"/>
    <lineage>
        <taxon>Bacteria</taxon>
        <taxon>Pseudomonadati</taxon>
        <taxon>Pseudomonadota</taxon>
        <taxon>Alphaproteobacteria</taxon>
        <taxon>Parvularculales</taxon>
        <taxon>Parvularculaceae</taxon>
        <taxon>Parvularcula</taxon>
    </lineage>
</organism>
<dbReference type="Gene3D" id="3.40.50.1240">
    <property type="entry name" value="Phosphoglycerate mutase-like"/>
    <property type="match status" value="1"/>
</dbReference>
<dbReference type="SMART" id="SM00855">
    <property type="entry name" value="PGAM"/>
    <property type="match status" value="1"/>
</dbReference>
<gene>
    <name evidence="2" type="ORF">DX908_14890</name>
</gene>
<dbReference type="Proteomes" id="UP000264589">
    <property type="component" value="Unassembled WGS sequence"/>
</dbReference>
<dbReference type="PANTHER" id="PTHR48100:SF1">
    <property type="entry name" value="HISTIDINE PHOSPHATASE FAMILY PROTEIN-RELATED"/>
    <property type="match status" value="1"/>
</dbReference>
<evidence type="ECO:0000313" key="2">
    <source>
        <dbReference type="EMBL" id="RFB01565.1"/>
    </source>
</evidence>
<dbReference type="GO" id="GO:0016791">
    <property type="term" value="F:phosphatase activity"/>
    <property type="evidence" value="ECO:0007669"/>
    <property type="project" value="TreeGrafter"/>
</dbReference>
<feature type="binding site" evidence="1">
    <location>
        <position position="69"/>
    </location>
    <ligand>
        <name>substrate</name>
    </ligand>
</feature>
<evidence type="ECO:0000256" key="1">
    <source>
        <dbReference type="PIRSR" id="PIRSR613078-2"/>
    </source>
</evidence>
<comment type="caution">
    <text evidence="2">The sequence shown here is derived from an EMBL/GenBank/DDBJ whole genome shotgun (WGS) entry which is preliminary data.</text>
</comment>
<dbReference type="RefSeq" id="WP_116393281.1">
    <property type="nucleotide sequence ID" value="NZ_QUQO01000002.1"/>
</dbReference>
<evidence type="ECO:0000313" key="3">
    <source>
        <dbReference type="Proteomes" id="UP000264589"/>
    </source>
</evidence>
<dbReference type="SUPFAM" id="SSF53254">
    <property type="entry name" value="Phosphoglycerate mutase-like"/>
    <property type="match status" value="1"/>
</dbReference>
<dbReference type="PANTHER" id="PTHR48100">
    <property type="entry name" value="BROAD-SPECIFICITY PHOSPHATASE YOR283W-RELATED"/>
    <property type="match status" value="1"/>
</dbReference>
<reference evidence="2 3" key="1">
    <citation type="submission" date="2018-08" db="EMBL/GenBank/DDBJ databases">
        <title>Parvularcula sp. SM1705, isolated from surface water of the South Sea China.</title>
        <authorList>
            <person name="Sun L."/>
        </authorList>
    </citation>
    <scope>NUCLEOTIDE SEQUENCE [LARGE SCALE GENOMIC DNA]</scope>
    <source>
        <strain evidence="2 3">SM1705</strain>
    </source>
</reference>
<dbReference type="CDD" id="cd07067">
    <property type="entry name" value="HP_PGM_like"/>
    <property type="match status" value="1"/>
</dbReference>
<dbReference type="InParanoid" id="A0A371R7Z8"/>
<dbReference type="EMBL" id="QUQO01000002">
    <property type="protein sequence ID" value="RFB01565.1"/>
    <property type="molecule type" value="Genomic_DNA"/>
</dbReference>
<keyword evidence="3" id="KW-1185">Reference proteome</keyword>
<dbReference type="Pfam" id="PF00300">
    <property type="entry name" value="His_Phos_1"/>
    <property type="match status" value="1"/>
</dbReference>
<protein>
    <submittedName>
        <fullName evidence="2">Histidine phosphatase family protein</fullName>
    </submittedName>
</protein>
<dbReference type="InterPro" id="IPR013078">
    <property type="entry name" value="His_Pase_superF_clade-1"/>
</dbReference>
<proteinExistence type="predicted"/>
<dbReference type="InterPro" id="IPR029033">
    <property type="entry name" value="His_PPase_superfam"/>
</dbReference>
<dbReference type="GO" id="GO:0005737">
    <property type="term" value="C:cytoplasm"/>
    <property type="evidence" value="ECO:0007669"/>
    <property type="project" value="TreeGrafter"/>
</dbReference>
<name>A0A371R7Z8_9PROT</name>
<accession>A0A371R7Z8</accession>